<dbReference type="PANTHER" id="PTHR42678:SF34">
    <property type="entry name" value="OS04G0183300 PROTEIN"/>
    <property type="match status" value="1"/>
</dbReference>
<feature type="region of interest" description="Disordered" evidence="1">
    <location>
        <begin position="474"/>
        <end position="497"/>
    </location>
</feature>
<sequence length="497" mass="51045">MIPPVVGLGAVDAAARLAAGAVTSVGLVQAYLDRIAAYDDPHGDQPGLRSVVVVGPDVLRVAARRDAERAAGVVRGPLHGVPVLVKDNCATRDLPTSVGSVALAAYRTRDDAVAVRRLRDAGAVVLGKTNMSEFGWHGTFTRSSVRGEARNPYDQRLSTSGSSGGTAAAVAASFAAAGLGTDSCGSILGPSAHQGLVGFRPTAGLVPVEGVVPLSARQDAVGPMTTCVADAALLASVLAADPSLGAGLTGTALRGRRVGYFHWDFSRATPRGPRPGTGQVTALVDRAVADLAARGAEVVEVPFTREFVRDRLVSGGWMDVRAGIDAFFAATPARWPEGLADLTEPRGRLTFADVVADGRCSLAPETIASWLAMPDVPNPAHDAAGAAQEAGARALDAFFAEHGLDALAMPTSEAPAAEGWAGTTFCDVAANTGVPSISLPAGFTAEGLPVGLELVAPRGTDAVLLAMAHDYERATGHRRPPGTVPELPHHGNPHRPR</sequence>
<proteinExistence type="predicted"/>
<evidence type="ECO:0000313" key="3">
    <source>
        <dbReference type="EMBL" id="ABS05552.1"/>
    </source>
</evidence>
<dbReference type="RefSeq" id="WP_012086160.1">
    <property type="nucleotide sequence ID" value="NC_009664.2"/>
</dbReference>
<feature type="domain" description="Amidase" evidence="2">
    <location>
        <begin position="27"/>
        <end position="465"/>
    </location>
</feature>
<evidence type="ECO:0000313" key="4">
    <source>
        <dbReference type="Proteomes" id="UP000001116"/>
    </source>
</evidence>
<dbReference type="SUPFAM" id="SSF75304">
    <property type="entry name" value="Amidase signature (AS) enzymes"/>
    <property type="match status" value="1"/>
</dbReference>
<keyword evidence="4" id="KW-1185">Reference proteome</keyword>
<dbReference type="HOGENOM" id="CLU_009600_14_2_11"/>
<dbReference type="EMBL" id="CP000750">
    <property type="protein sequence ID" value="ABS05552.1"/>
    <property type="molecule type" value="Genomic_DNA"/>
</dbReference>
<dbReference type="OrthoDB" id="182039at2"/>
<evidence type="ECO:0000259" key="2">
    <source>
        <dbReference type="Pfam" id="PF01425"/>
    </source>
</evidence>
<accession>A6WFG3</accession>
<dbReference type="eggNOG" id="COG0154">
    <property type="taxonomic scope" value="Bacteria"/>
</dbReference>
<dbReference type="PANTHER" id="PTHR42678">
    <property type="entry name" value="AMIDASE"/>
    <property type="match status" value="1"/>
</dbReference>
<evidence type="ECO:0000256" key="1">
    <source>
        <dbReference type="SAM" id="MobiDB-lite"/>
    </source>
</evidence>
<organism evidence="3 4">
    <name type="scientific">Kineococcus radiotolerans (strain ATCC BAA-149 / DSM 14245 / SRS30216)</name>
    <dbReference type="NCBI Taxonomy" id="266940"/>
    <lineage>
        <taxon>Bacteria</taxon>
        <taxon>Bacillati</taxon>
        <taxon>Actinomycetota</taxon>
        <taxon>Actinomycetes</taxon>
        <taxon>Kineosporiales</taxon>
        <taxon>Kineosporiaceae</taxon>
        <taxon>Kineococcus</taxon>
    </lineage>
</organism>
<dbReference type="Pfam" id="PF01425">
    <property type="entry name" value="Amidase"/>
    <property type="match status" value="1"/>
</dbReference>
<dbReference type="STRING" id="266940.Krad_4089"/>
<name>A6WFG3_KINRD</name>
<dbReference type="Gene3D" id="3.90.1300.10">
    <property type="entry name" value="Amidase signature (AS) domain"/>
    <property type="match status" value="1"/>
</dbReference>
<gene>
    <name evidence="3" type="ordered locus">Krad_4089</name>
</gene>
<dbReference type="KEGG" id="kra:Krad_4089"/>
<dbReference type="InterPro" id="IPR023631">
    <property type="entry name" value="Amidase_dom"/>
</dbReference>
<dbReference type="AlphaFoldDB" id="A6WFG3"/>
<protein>
    <submittedName>
        <fullName evidence="3">Amidase</fullName>
    </submittedName>
</protein>
<dbReference type="Proteomes" id="UP000001116">
    <property type="component" value="Chromosome"/>
</dbReference>
<dbReference type="InterPro" id="IPR036928">
    <property type="entry name" value="AS_sf"/>
</dbReference>
<reference evidence="4" key="1">
    <citation type="journal article" date="2008" name="PLoS ONE">
        <title>Survival in nuclear waste, extreme resistance, and potential applications gleaned from the genome sequence of Kineococcus radiotolerans SRS30216.</title>
        <authorList>
            <person name="Bagwell C.E."/>
            <person name="Bhat S."/>
            <person name="Hawkins G.M."/>
            <person name="Smith B.W."/>
            <person name="Biswas T."/>
            <person name="Hoover T.R."/>
            <person name="Saunders E."/>
            <person name="Han C.S."/>
            <person name="Tsodikov O.V."/>
            <person name="Shimkets L.J."/>
        </authorList>
    </citation>
    <scope>NUCLEOTIDE SEQUENCE [LARGE SCALE GENOMIC DNA]</scope>
    <source>
        <strain evidence="4">ATCC BAA-149 / DSM 14245 / SRS30216</strain>
    </source>
</reference>